<keyword evidence="4" id="KW-1185">Reference proteome</keyword>
<dbReference type="PROSITE" id="PS50006">
    <property type="entry name" value="FHA_DOMAIN"/>
    <property type="match status" value="2"/>
</dbReference>
<protein>
    <recommendedName>
        <fullName evidence="2">FHA domain-containing protein</fullName>
    </recommendedName>
</protein>
<proteinExistence type="predicted"/>
<dbReference type="InterPro" id="IPR050923">
    <property type="entry name" value="Cell_Proc_Reg/RNA_Proc"/>
</dbReference>
<evidence type="ECO:0000313" key="3">
    <source>
        <dbReference type="EMBL" id="KAL1507965.1"/>
    </source>
</evidence>
<dbReference type="PANTHER" id="PTHR23308">
    <property type="entry name" value="NUCLEAR INHIBITOR OF PROTEIN PHOSPHATASE-1"/>
    <property type="match status" value="1"/>
</dbReference>
<evidence type="ECO:0000313" key="4">
    <source>
        <dbReference type="Proteomes" id="UP001515480"/>
    </source>
</evidence>
<accession>A0AB34IZ62</accession>
<gene>
    <name evidence="3" type="ORF">AB1Y20_007569</name>
</gene>
<organism evidence="3 4">
    <name type="scientific">Prymnesium parvum</name>
    <name type="common">Toxic golden alga</name>
    <dbReference type="NCBI Taxonomy" id="97485"/>
    <lineage>
        <taxon>Eukaryota</taxon>
        <taxon>Haptista</taxon>
        <taxon>Haptophyta</taxon>
        <taxon>Prymnesiophyceae</taxon>
        <taxon>Prymnesiales</taxon>
        <taxon>Prymnesiaceae</taxon>
        <taxon>Prymnesium</taxon>
    </lineage>
</organism>
<evidence type="ECO:0000256" key="1">
    <source>
        <dbReference type="SAM" id="MobiDB-lite"/>
    </source>
</evidence>
<dbReference type="EMBL" id="JBGBPQ010000017">
    <property type="protein sequence ID" value="KAL1507965.1"/>
    <property type="molecule type" value="Genomic_DNA"/>
</dbReference>
<reference evidence="3 4" key="1">
    <citation type="journal article" date="2024" name="Science">
        <title>Giant polyketide synthase enzymes in the biosynthesis of giant marine polyether toxins.</title>
        <authorList>
            <person name="Fallon T.R."/>
            <person name="Shende V.V."/>
            <person name="Wierzbicki I.H."/>
            <person name="Pendleton A.L."/>
            <person name="Watervoot N.F."/>
            <person name="Auber R.P."/>
            <person name="Gonzalez D.J."/>
            <person name="Wisecaver J.H."/>
            <person name="Moore B.S."/>
        </authorList>
    </citation>
    <scope>NUCLEOTIDE SEQUENCE [LARGE SCALE GENOMIC DNA]</scope>
    <source>
        <strain evidence="3 4">12B1</strain>
    </source>
</reference>
<comment type="caution">
    <text evidence="3">The sequence shown here is derived from an EMBL/GenBank/DDBJ whole genome shotgun (WGS) entry which is preliminary data.</text>
</comment>
<dbReference type="Proteomes" id="UP001515480">
    <property type="component" value="Unassembled WGS sequence"/>
</dbReference>
<feature type="domain" description="FHA" evidence="2">
    <location>
        <begin position="333"/>
        <end position="379"/>
    </location>
</feature>
<dbReference type="Pfam" id="PF00498">
    <property type="entry name" value="FHA"/>
    <property type="match status" value="2"/>
</dbReference>
<feature type="compositionally biased region" description="Basic and acidic residues" evidence="1">
    <location>
        <begin position="247"/>
        <end position="261"/>
    </location>
</feature>
<dbReference type="SUPFAM" id="SSF49879">
    <property type="entry name" value="SMAD/FHA domain"/>
    <property type="match status" value="2"/>
</dbReference>
<dbReference type="Gene3D" id="2.60.200.20">
    <property type="match status" value="2"/>
</dbReference>
<dbReference type="InterPro" id="IPR000253">
    <property type="entry name" value="FHA_dom"/>
</dbReference>
<feature type="region of interest" description="Disordered" evidence="1">
    <location>
        <begin position="1"/>
        <end position="92"/>
    </location>
</feature>
<evidence type="ECO:0000259" key="2">
    <source>
        <dbReference type="PROSITE" id="PS50006"/>
    </source>
</evidence>
<feature type="compositionally biased region" description="Acidic residues" evidence="1">
    <location>
        <begin position="10"/>
        <end position="28"/>
    </location>
</feature>
<feature type="compositionally biased region" description="Low complexity" evidence="1">
    <location>
        <begin position="217"/>
        <end position="228"/>
    </location>
</feature>
<name>A0AB34IZ62_PRYPA</name>
<sequence length="572" mass="61526">MDLAAQLAELDSDEPAEEEESEGGDLEESDARFLDGDGAPAIGNDADQADADALSHDGDDGGAQASAATDGQYVDTNAYPDTDGQYVDANAYPDTDGKYIDANAYPDTDGQYVDANAYPDTDGQYVDANAYPDTDGQYVDANAYPDTDGQYVDANVYPDTDGQYADANAYPDTDGQYVDANAYPDTDGQYVDANAYPDAREQFEDSSASMSTDANRGDSGSSSHVPSRSGEEGVKCDVGITRGGLNLKEERYSGRQDDTQKEASVPEQHGLHSSSDAPDQAGAPQAKPSAPAPKPAWRPPDWSKLPLMHQPKIEAYEEGVMKRSMSLARQTCYLLGRNGQHADVVLEHDSISRVHCAIINSSSSTFVQDLDSFHGTFLDVAGRTVPVPKLGERLVGGAEPTKLVDGATIRLGNCRTVYRIVGLTPQQLDRWHPPSWCEHPSRKVSLEVRSNTYANPYLAHLAEDGADFDELLPLTTRATVFGRSSAHADVVVRDESISRQHAAIVHADRESFIIDLGSASGSFVDGVQIPKNQTRKLHDGSVIQLGNSKATYTLRVPKSATGVQHGGGKRKR</sequence>
<feature type="compositionally biased region" description="Low complexity" evidence="1">
    <location>
        <begin position="62"/>
        <end position="71"/>
    </location>
</feature>
<feature type="compositionally biased region" description="Polar residues" evidence="1">
    <location>
        <begin position="205"/>
        <end position="214"/>
    </location>
</feature>
<feature type="domain" description="FHA" evidence="2">
    <location>
        <begin position="479"/>
        <end position="529"/>
    </location>
</feature>
<feature type="region of interest" description="Disordered" evidence="1">
    <location>
        <begin position="202"/>
        <end position="305"/>
    </location>
</feature>
<dbReference type="InterPro" id="IPR008984">
    <property type="entry name" value="SMAD_FHA_dom_sf"/>
</dbReference>
<dbReference type="SMART" id="SM00240">
    <property type="entry name" value="FHA"/>
    <property type="match status" value="2"/>
</dbReference>
<dbReference type="AlphaFoldDB" id="A0AB34IZ62"/>